<feature type="non-terminal residue" evidence="1">
    <location>
        <position position="68"/>
    </location>
</feature>
<dbReference type="AlphaFoldDB" id="A0AAD8A0U0"/>
<dbReference type="Proteomes" id="UP001233999">
    <property type="component" value="Unassembled WGS sequence"/>
</dbReference>
<name>A0AAD8A0U0_DIPPU</name>
<protein>
    <submittedName>
        <fullName evidence="1">Uncharacterized protein</fullName>
    </submittedName>
</protein>
<reference evidence="1" key="2">
    <citation type="submission" date="2023-05" db="EMBL/GenBank/DDBJ databases">
        <authorList>
            <person name="Fouks B."/>
        </authorList>
    </citation>
    <scope>NUCLEOTIDE SEQUENCE</scope>
    <source>
        <strain evidence="1">Stay&amp;Tobe</strain>
        <tissue evidence="1">Testes</tissue>
    </source>
</reference>
<keyword evidence="2" id="KW-1185">Reference proteome</keyword>
<gene>
    <name evidence="1" type="ORF">L9F63_016982</name>
</gene>
<evidence type="ECO:0000313" key="1">
    <source>
        <dbReference type="EMBL" id="KAJ9589921.1"/>
    </source>
</evidence>
<proteinExistence type="predicted"/>
<evidence type="ECO:0000313" key="2">
    <source>
        <dbReference type="Proteomes" id="UP001233999"/>
    </source>
</evidence>
<dbReference type="EMBL" id="JASPKZ010004587">
    <property type="protein sequence ID" value="KAJ9589921.1"/>
    <property type="molecule type" value="Genomic_DNA"/>
</dbReference>
<accession>A0AAD8A0U0</accession>
<reference evidence="1" key="1">
    <citation type="journal article" date="2023" name="IScience">
        <title>Live-bearing cockroach genome reveals convergent evolutionary mechanisms linked to viviparity in insects and beyond.</title>
        <authorList>
            <person name="Fouks B."/>
            <person name="Harrison M.C."/>
            <person name="Mikhailova A.A."/>
            <person name="Marchal E."/>
            <person name="English S."/>
            <person name="Carruthers M."/>
            <person name="Jennings E.C."/>
            <person name="Chiamaka E.L."/>
            <person name="Frigard R.A."/>
            <person name="Pippel M."/>
            <person name="Attardo G.M."/>
            <person name="Benoit J.B."/>
            <person name="Bornberg-Bauer E."/>
            <person name="Tobe S.S."/>
        </authorList>
    </citation>
    <scope>NUCLEOTIDE SEQUENCE</scope>
    <source>
        <strain evidence="1">Stay&amp;Tobe</strain>
    </source>
</reference>
<sequence length="68" mass="7748">LADLNLVDLQLTYRLTANLQLTYRSDRPQSCRLTTNLQVRQTSILLTANLQADLDPITTNLQTYNKPT</sequence>
<feature type="non-terminal residue" evidence="1">
    <location>
        <position position="1"/>
    </location>
</feature>
<organism evidence="1 2">
    <name type="scientific">Diploptera punctata</name>
    <name type="common">Pacific beetle cockroach</name>
    <dbReference type="NCBI Taxonomy" id="6984"/>
    <lineage>
        <taxon>Eukaryota</taxon>
        <taxon>Metazoa</taxon>
        <taxon>Ecdysozoa</taxon>
        <taxon>Arthropoda</taxon>
        <taxon>Hexapoda</taxon>
        <taxon>Insecta</taxon>
        <taxon>Pterygota</taxon>
        <taxon>Neoptera</taxon>
        <taxon>Polyneoptera</taxon>
        <taxon>Dictyoptera</taxon>
        <taxon>Blattodea</taxon>
        <taxon>Blaberoidea</taxon>
        <taxon>Blaberidae</taxon>
        <taxon>Diplopterinae</taxon>
        <taxon>Diploptera</taxon>
    </lineage>
</organism>
<comment type="caution">
    <text evidence="1">The sequence shown here is derived from an EMBL/GenBank/DDBJ whole genome shotgun (WGS) entry which is preliminary data.</text>
</comment>